<evidence type="ECO:0000256" key="8">
    <source>
        <dbReference type="ARBA" id="ARBA00022967"/>
    </source>
</evidence>
<evidence type="ECO:0000256" key="10">
    <source>
        <dbReference type="ARBA" id="ARBA00023136"/>
    </source>
</evidence>
<evidence type="ECO:0000313" key="12">
    <source>
        <dbReference type="EMBL" id="EAQ72292.1"/>
    </source>
</evidence>
<dbReference type="InterPro" id="IPR003593">
    <property type="entry name" value="AAA+_ATPase"/>
</dbReference>
<evidence type="ECO:0000256" key="5">
    <source>
        <dbReference type="ARBA" id="ARBA00022475"/>
    </source>
</evidence>
<dbReference type="RefSeq" id="WP_002856849.1">
    <property type="nucleotide sequence ID" value="NC_008787.1"/>
</dbReference>
<name>A0A0H3PHE3_CAMJJ</name>
<dbReference type="PANTHER" id="PTHR43166:SF30">
    <property type="entry name" value="METHIONINE IMPORT ATP-BINDING PROTEIN METN"/>
    <property type="match status" value="1"/>
</dbReference>
<dbReference type="GO" id="GO:0005524">
    <property type="term" value="F:ATP binding"/>
    <property type="evidence" value="ECO:0007669"/>
    <property type="project" value="UniProtKB-KW"/>
</dbReference>
<dbReference type="GO" id="GO:0016887">
    <property type="term" value="F:ATP hydrolysis activity"/>
    <property type="evidence" value="ECO:0007669"/>
    <property type="project" value="InterPro"/>
</dbReference>
<dbReference type="Pfam" id="PF00005">
    <property type="entry name" value="ABC_tran"/>
    <property type="match status" value="1"/>
</dbReference>
<evidence type="ECO:0000313" key="13">
    <source>
        <dbReference type="Proteomes" id="UP000000646"/>
    </source>
</evidence>
<dbReference type="HOGENOM" id="CLU_000604_1_3_7"/>
<evidence type="ECO:0000256" key="9">
    <source>
        <dbReference type="ARBA" id="ARBA00022970"/>
    </source>
</evidence>
<dbReference type="GO" id="GO:0005886">
    <property type="term" value="C:plasma membrane"/>
    <property type="evidence" value="ECO:0007669"/>
    <property type="project" value="UniProtKB-ARBA"/>
</dbReference>
<dbReference type="Proteomes" id="UP000000646">
    <property type="component" value="Chromosome"/>
</dbReference>
<evidence type="ECO:0000256" key="3">
    <source>
        <dbReference type="ARBA" id="ARBA00020019"/>
    </source>
</evidence>
<feature type="domain" description="ABC transporter" evidence="11">
    <location>
        <begin position="2"/>
        <end position="254"/>
    </location>
</feature>
<keyword evidence="10" id="KW-0472">Membrane</keyword>
<keyword evidence="4" id="KW-0813">Transport</keyword>
<dbReference type="SUPFAM" id="SSF52540">
    <property type="entry name" value="P-loop containing nucleoside triphosphate hydrolases"/>
    <property type="match status" value="1"/>
</dbReference>
<dbReference type="eggNOG" id="COG1135">
    <property type="taxonomic scope" value="Bacteria"/>
</dbReference>
<keyword evidence="5" id="KW-1003">Cell membrane</keyword>
<comment type="function">
    <text evidence="1">Part of the ABC transporter FtsEX involved in cellular division. Important for assembly or stability of the septal ring.</text>
</comment>
<keyword evidence="9" id="KW-0029">Amino-acid transport</keyword>
<dbReference type="InterPro" id="IPR003439">
    <property type="entry name" value="ABC_transporter-like_ATP-bd"/>
</dbReference>
<dbReference type="InterPro" id="IPR017871">
    <property type="entry name" value="ABC_transporter-like_CS"/>
</dbReference>
<protein>
    <recommendedName>
        <fullName evidence="3">Cell division ATP-binding protein FtsE</fullName>
    </recommendedName>
</protein>
<dbReference type="FunFam" id="3.40.50.300:FF:000056">
    <property type="entry name" value="Cell division ATP-binding protein FtsE"/>
    <property type="match status" value="1"/>
</dbReference>
<comment type="similarity">
    <text evidence="2">Belongs to the ABC transporter superfamily.</text>
</comment>
<dbReference type="PANTHER" id="PTHR43166">
    <property type="entry name" value="AMINO ACID IMPORT ATP-BINDING PROTEIN"/>
    <property type="match status" value="1"/>
</dbReference>
<organism evidence="12 13">
    <name type="scientific">Campylobacter jejuni subsp. jejuni serotype O:23/36 (strain 81-176)</name>
    <dbReference type="NCBI Taxonomy" id="354242"/>
    <lineage>
        <taxon>Bacteria</taxon>
        <taxon>Pseudomonadati</taxon>
        <taxon>Campylobacterota</taxon>
        <taxon>Epsilonproteobacteria</taxon>
        <taxon>Campylobacterales</taxon>
        <taxon>Campylobacteraceae</taxon>
        <taxon>Campylobacter</taxon>
    </lineage>
</organism>
<evidence type="ECO:0000256" key="7">
    <source>
        <dbReference type="ARBA" id="ARBA00022840"/>
    </source>
</evidence>
<dbReference type="KEGG" id="cjj:CJJ81176_0795"/>
<evidence type="ECO:0000256" key="4">
    <source>
        <dbReference type="ARBA" id="ARBA00022448"/>
    </source>
</evidence>
<evidence type="ECO:0000256" key="1">
    <source>
        <dbReference type="ARBA" id="ARBA00002579"/>
    </source>
</evidence>
<accession>A0A0H3PHE3</accession>
<dbReference type="SUPFAM" id="SSF55021">
    <property type="entry name" value="ACT-like"/>
    <property type="match status" value="1"/>
</dbReference>
<dbReference type="PROSITE" id="PS50893">
    <property type="entry name" value="ABC_TRANSPORTER_2"/>
    <property type="match status" value="1"/>
</dbReference>
<dbReference type="EMBL" id="CP000538">
    <property type="protein sequence ID" value="EAQ72292.1"/>
    <property type="molecule type" value="Genomic_DNA"/>
</dbReference>
<reference evidence="13" key="1">
    <citation type="submission" date="2006-12" db="EMBL/GenBank/DDBJ databases">
        <authorList>
            <person name="Fouts D.E."/>
            <person name="Nelson K.E."/>
            <person name="Sebastian Y."/>
        </authorList>
    </citation>
    <scope>NUCLEOTIDE SEQUENCE [LARGE SCALE GENOMIC DNA]</scope>
    <source>
        <strain evidence="13">81-176</strain>
    </source>
</reference>
<dbReference type="PROSITE" id="PS00211">
    <property type="entry name" value="ABC_TRANSPORTER_1"/>
    <property type="match status" value="1"/>
</dbReference>
<dbReference type="Pfam" id="PF09383">
    <property type="entry name" value="NIL"/>
    <property type="match status" value="1"/>
</dbReference>
<evidence type="ECO:0000256" key="2">
    <source>
        <dbReference type="ARBA" id="ARBA00005417"/>
    </source>
</evidence>
<dbReference type="SMART" id="SM00382">
    <property type="entry name" value="AAA"/>
    <property type="match status" value="1"/>
</dbReference>
<dbReference type="InterPro" id="IPR045865">
    <property type="entry name" value="ACT-like_dom_sf"/>
</dbReference>
<dbReference type="AlphaFoldDB" id="A0A0H3PHE3"/>
<evidence type="ECO:0000259" key="11">
    <source>
        <dbReference type="PROSITE" id="PS50893"/>
    </source>
</evidence>
<dbReference type="SMART" id="SM00930">
    <property type="entry name" value="NIL"/>
    <property type="match status" value="1"/>
</dbReference>
<keyword evidence="7 12" id="KW-0067">ATP-binding</keyword>
<sequence length="336" mass="37951">MIKIKNLKKYYGKELVINDVSLEIKKGEIYAIVGHSGAGKSTLLRCINGLENYQEGSLKVFDQEIKDLSQKKSKELRVLRKDIGMIFQNFALMERKNVFENVAMPLRTHYTQCKFHAKLFNKEYMSEKEIAQKVNSLLEIVGLDHKNKSYPRELSGGQKQRVAIARALALNPKILLSDEATSALDPNTTKNILELISKINAEFGITVVLVTHEMDVVKDIAQKALLLEHGQIIGSGAIDELFLRPNAKMKEFLGESDFLPEHGLNIKLYFPKEVAQNSVITHMARTLNIDFNIVWGKIEKLNGKALGNLVININENDKDKVLDYIEKSGVLWEVAS</sequence>
<keyword evidence="6" id="KW-0547">Nucleotide-binding</keyword>
<proteinExistence type="inferred from homology"/>
<evidence type="ECO:0000256" key="6">
    <source>
        <dbReference type="ARBA" id="ARBA00022741"/>
    </source>
</evidence>
<keyword evidence="8" id="KW-1278">Translocase</keyword>
<dbReference type="GO" id="GO:0006865">
    <property type="term" value="P:amino acid transport"/>
    <property type="evidence" value="ECO:0007669"/>
    <property type="project" value="UniProtKB-KW"/>
</dbReference>
<dbReference type="InterPro" id="IPR027417">
    <property type="entry name" value="P-loop_NTPase"/>
</dbReference>
<dbReference type="InterPro" id="IPR050086">
    <property type="entry name" value="MetN_ABC_transporter-like"/>
</dbReference>
<dbReference type="InterPro" id="IPR018449">
    <property type="entry name" value="NIL_domain"/>
</dbReference>
<dbReference type="Gene3D" id="3.40.50.300">
    <property type="entry name" value="P-loop containing nucleotide triphosphate hydrolases"/>
    <property type="match status" value="1"/>
</dbReference>
<dbReference type="Gene3D" id="3.30.70.260">
    <property type="match status" value="1"/>
</dbReference>
<gene>
    <name evidence="12" type="ordered locus">CJJ81176_0795</name>
</gene>